<evidence type="ECO:0000313" key="3">
    <source>
        <dbReference type="Proteomes" id="UP000800035"/>
    </source>
</evidence>
<dbReference type="Proteomes" id="UP000800035">
    <property type="component" value="Unassembled WGS sequence"/>
</dbReference>
<dbReference type="AlphaFoldDB" id="A0A6A5U0B7"/>
<proteinExistence type="predicted"/>
<protein>
    <submittedName>
        <fullName evidence="2">Uncharacterized protein</fullName>
    </submittedName>
</protein>
<evidence type="ECO:0000313" key="2">
    <source>
        <dbReference type="EMBL" id="KAF1957302.1"/>
    </source>
</evidence>
<organism evidence="2 3">
    <name type="scientific">Byssothecium circinans</name>
    <dbReference type="NCBI Taxonomy" id="147558"/>
    <lineage>
        <taxon>Eukaryota</taxon>
        <taxon>Fungi</taxon>
        <taxon>Dikarya</taxon>
        <taxon>Ascomycota</taxon>
        <taxon>Pezizomycotina</taxon>
        <taxon>Dothideomycetes</taxon>
        <taxon>Pleosporomycetidae</taxon>
        <taxon>Pleosporales</taxon>
        <taxon>Massarineae</taxon>
        <taxon>Massarinaceae</taxon>
        <taxon>Byssothecium</taxon>
    </lineage>
</organism>
<name>A0A6A5U0B7_9PLEO</name>
<evidence type="ECO:0000256" key="1">
    <source>
        <dbReference type="SAM" id="MobiDB-lite"/>
    </source>
</evidence>
<keyword evidence="3" id="KW-1185">Reference proteome</keyword>
<reference evidence="2" key="1">
    <citation type="journal article" date="2020" name="Stud. Mycol.">
        <title>101 Dothideomycetes genomes: a test case for predicting lifestyles and emergence of pathogens.</title>
        <authorList>
            <person name="Haridas S."/>
            <person name="Albert R."/>
            <person name="Binder M."/>
            <person name="Bloem J."/>
            <person name="Labutti K."/>
            <person name="Salamov A."/>
            <person name="Andreopoulos B."/>
            <person name="Baker S."/>
            <person name="Barry K."/>
            <person name="Bills G."/>
            <person name="Bluhm B."/>
            <person name="Cannon C."/>
            <person name="Castanera R."/>
            <person name="Culley D."/>
            <person name="Daum C."/>
            <person name="Ezra D."/>
            <person name="Gonzalez J."/>
            <person name="Henrissat B."/>
            <person name="Kuo A."/>
            <person name="Liang C."/>
            <person name="Lipzen A."/>
            <person name="Lutzoni F."/>
            <person name="Magnuson J."/>
            <person name="Mondo S."/>
            <person name="Nolan M."/>
            <person name="Ohm R."/>
            <person name="Pangilinan J."/>
            <person name="Park H.-J."/>
            <person name="Ramirez L."/>
            <person name="Alfaro M."/>
            <person name="Sun H."/>
            <person name="Tritt A."/>
            <person name="Yoshinaga Y."/>
            <person name="Zwiers L.-H."/>
            <person name="Turgeon B."/>
            <person name="Goodwin S."/>
            <person name="Spatafora J."/>
            <person name="Crous P."/>
            <person name="Grigoriev I."/>
        </authorList>
    </citation>
    <scope>NUCLEOTIDE SEQUENCE</scope>
    <source>
        <strain evidence="2">CBS 675.92</strain>
    </source>
</reference>
<accession>A0A6A5U0B7</accession>
<gene>
    <name evidence="2" type="ORF">CC80DRAFT_42038</name>
</gene>
<dbReference type="EMBL" id="ML976989">
    <property type="protein sequence ID" value="KAF1957302.1"/>
    <property type="molecule type" value="Genomic_DNA"/>
</dbReference>
<feature type="compositionally biased region" description="Acidic residues" evidence="1">
    <location>
        <begin position="98"/>
        <end position="113"/>
    </location>
</feature>
<dbReference type="OrthoDB" id="3799285at2759"/>
<feature type="region of interest" description="Disordered" evidence="1">
    <location>
        <begin position="98"/>
        <end position="137"/>
    </location>
</feature>
<sequence length="232" mass="25929">MAEHRGFASKVLPIGVEKKKGTKVFFVERLEKCKGHYMIACDAISDGWSETEALTLDIVTGPRLGILQAAVSLGIIEGTMLLAFDEAALDDYVGTDDTDDSAFDEDDDEDGYEYDGVSKKRSAPSSGTATEYGTRPSKKVKVESDMTTLRLYFRLRGRETGESQIFYKAHKGYLDFTDDRYIAFKGIGQIPYVGDKTEMQGYKMSTRARRQAAPWGSFSEAAYEQARVGRWR</sequence>